<dbReference type="CDD" id="cd18791">
    <property type="entry name" value="SF2_C_RHA"/>
    <property type="match status" value="1"/>
</dbReference>
<evidence type="ECO:0000259" key="3">
    <source>
        <dbReference type="PROSITE" id="PS51192"/>
    </source>
</evidence>
<dbReference type="SUPFAM" id="SSF52540">
    <property type="entry name" value="P-loop containing nucleoside triphosphate hydrolases"/>
    <property type="match status" value="1"/>
</dbReference>
<dbReference type="GO" id="GO:0003723">
    <property type="term" value="F:RNA binding"/>
    <property type="evidence" value="ECO:0007669"/>
    <property type="project" value="TreeGrafter"/>
</dbReference>
<dbReference type="Pfam" id="PF00271">
    <property type="entry name" value="Helicase_C"/>
    <property type="match status" value="1"/>
</dbReference>
<reference evidence="5 6" key="1">
    <citation type="journal article" date="2019" name="Gigascience">
        <title>Whole-genome sequence of the oriental lung fluke Paragonimus westermani.</title>
        <authorList>
            <person name="Oey H."/>
            <person name="Zakrzewski M."/>
            <person name="Narain K."/>
            <person name="Devi K.R."/>
            <person name="Agatsuma T."/>
            <person name="Nawaratna S."/>
            <person name="Gobert G.N."/>
            <person name="Jones M.K."/>
            <person name="Ragan M.A."/>
            <person name="McManus D.P."/>
            <person name="Krause L."/>
        </authorList>
    </citation>
    <scope>NUCLEOTIDE SEQUENCE [LARGE SCALE GENOMIC DNA]</scope>
    <source>
        <strain evidence="5 6">IND2009</strain>
    </source>
</reference>
<dbReference type="Pfam" id="PF21010">
    <property type="entry name" value="HA2_C"/>
    <property type="match status" value="1"/>
</dbReference>
<name>A0A5J4NV44_9TREM</name>
<gene>
    <name evidence="5" type="ORF">DEA37_0007944</name>
</gene>
<dbReference type="InterPro" id="IPR007502">
    <property type="entry name" value="Helicase-assoc_dom"/>
</dbReference>
<dbReference type="InterPro" id="IPR027417">
    <property type="entry name" value="P-loop_NTPase"/>
</dbReference>
<dbReference type="Gene3D" id="1.20.120.1080">
    <property type="match status" value="1"/>
</dbReference>
<keyword evidence="1" id="KW-0378">Hydrolase</keyword>
<sequence>MTLLKCGVVADASFCLHLLCRALANCSAFVQLAKIMKLRRDQAALPMAAYRSELLRQLSVNQVVVVAGDTGCGKSTQVPQYLHHGIPKSDGTFDGGYRCIAVTQPRRIACISLATRVSTEMLCERSSKVAYQVRFERSRTKATQILFLTEGLLLRQMQLDPFLKEYDVIVLDEANFGNLKVDLMVVLTYITWSQYESFPPPTPVHERHWQTDCLLGLVKCLVSARPELRVVLMSATINVKLFSSFFNDCPIIEVPGRLYPIELKYIPLTPSEITGAGDRIDPAPYLRLLQRIDARYPATERGDMLVFLPGMADIQAIMEPAKAYAEQTKRWIILPLHSTLSARDQEKVFHVAPDGVRKCVLSTNIAETSLTIDGIRFVADSGRVKELSWDASAHMRRLKEFPISKASADQRKGRAGRTGPGLCFRLFSQEDYESFEVIFLSHISSVFGLPQPFSTPEIRRVPLETLVLQMIVMGLPDVTRFPFIEAPESKTLEESLELLKSHGALVEQEQSPTQGSSNSKAQPSKYLQVTPLGRLLADLPVDFSLGRMLIMASLLGLVEPVLSLVAGMSVQSPLLPSTVFSGAEQARRIENLSDYESNHGDAFTVLNVFDEWLKIKSDATSRSTHEFRFRDTDQDGDTGVVNARRWCRRIGAQEQRLHEMVRLRTQFAQLLRDCGLWTSRGARRVEVRQRQDLNHARRAERVQTKRRRLLTLQDGVDVRSGSDDEEETQSDTQVSNLRRWLASAGSGGGKTNRARAAGGLDVSVRDLELVLCYDLSALAEYASRHGRMTQADIVLLKVVLAGGLYPHLAIGDVANTYRVANRGGAAGPGAEMVFHTRAKGFVSLHPNDVFVRNPDVLFSDSTRKPDINKKAKMEDDLPILPSGYAWDHQLLMYLDIMETTKPFLVNTLRVPVLPTLLLYAREVDTNANASRIVFDAWLEVRLADVEAAQRALATSVWLRATMEQLMNLRLTGQRTS</sequence>
<dbReference type="InterPro" id="IPR014001">
    <property type="entry name" value="Helicase_ATP-bd"/>
</dbReference>
<keyword evidence="2 5" id="KW-0067">ATP-binding</keyword>
<feature type="domain" description="Helicase C-terminal" evidence="4">
    <location>
        <begin position="291"/>
        <end position="474"/>
    </location>
</feature>
<organism evidence="5 6">
    <name type="scientific">Paragonimus westermani</name>
    <dbReference type="NCBI Taxonomy" id="34504"/>
    <lineage>
        <taxon>Eukaryota</taxon>
        <taxon>Metazoa</taxon>
        <taxon>Spiralia</taxon>
        <taxon>Lophotrochozoa</taxon>
        <taxon>Platyhelminthes</taxon>
        <taxon>Trematoda</taxon>
        <taxon>Digenea</taxon>
        <taxon>Plagiorchiida</taxon>
        <taxon>Troglotremata</taxon>
        <taxon>Troglotrematidae</taxon>
        <taxon>Paragonimus</taxon>
    </lineage>
</organism>
<keyword evidence="6" id="KW-1185">Reference proteome</keyword>
<dbReference type="Proteomes" id="UP000324629">
    <property type="component" value="Unassembled WGS sequence"/>
</dbReference>
<dbReference type="PROSITE" id="PS51192">
    <property type="entry name" value="HELICASE_ATP_BIND_1"/>
    <property type="match status" value="1"/>
</dbReference>
<dbReference type="InterPro" id="IPR001650">
    <property type="entry name" value="Helicase_C-like"/>
</dbReference>
<dbReference type="Gene3D" id="3.40.50.300">
    <property type="entry name" value="P-loop containing nucleotide triphosphate hydrolases"/>
    <property type="match status" value="2"/>
</dbReference>
<dbReference type="AlphaFoldDB" id="A0A5J4NV44"/>
<feature type="domain" description="Helicase ATP-binding" evidence="3">
    <location>
        <begin position="55"/>
        <end position="255"/>
    </location>
</feature>
<comment type="caution">
    <text evidence="5">The sequence shown here is derived from an EMBL/GenBank/DDBJ whole genome shotgun (WGS) entry which is preliminary data.</text>
</comment>
<dbReference type="FunFam" id="3.40.50.300:FF:004714">
    <property type="entry name" value="DEAD/DEAH box helicase"/>
    <property type="match status" value="1"/>
</dbReference>
<dbReference type="GO" id="GO:0004386">
    <property type="term" value="F:helicase activity"/>
    <property type="evidence" value="ECO:0007669"/>
    <property type="project" value="UniProtKB-KW"/>
</dbReference>
<evidence type="ECO:0000256" key="1">
    <source>
        <dbReference type="ARBA" id="ARBA00022801"/>
    </source>
</evidence>
<protein>
    <submittedName>
        <fullName evidence="5">ATP-dependent RNA helicase DHX34</fullName>
    </submittedName>
</protein>
<dbReference type="PANTHER" id="PTHR18934:SF221">
    <property type="entry name" value="ATP-DEPENDENT RNA HELICASE DHX34-RELATED"/>
    <property type="match status" value="1"/>
</dbReference>
<keyword evidence="2 5" id="KW-0347">Helicase</keyword>
<dbReference type="PANTHER" id="PTHR18934">
    <property type="entry name" value="ATP-DEPENDENT RNA HELICASE"/>
    <property type="match status" value="1"/>
</dbReference>
<dbReference type="SMART" id="SM00487">
    <property type="entry name" value="DEXDc"/>
    <property type="match status" value="1"/>
</dbReference>
<dbReference type="PROSITE" id="PS51194">
    <property type="entry name" value="HELICASE_CTER"/>
    <property type="match status" value="1"/>
</dbReference>
<proteinExistence type="predicted"/>
<accession>A0A5J4NV44</accession>
<dbReference type="SMART" id="SM00490">
    <property type="entry name" value="HELICc"/>
    <property type="match status" value="1"/>
</dbReference>
<evidence type="ECO:0000259" key="4">
    <source>
        <dbReference type="PROSITE" id="PS51194"/>
    </source>
</evidence>
<dbReference type="SMART" id="SM00847">
    <property type="entry name" value="HA2"/>
    <property type="match status" value="1"/>
</dbReference>
<evidence type="ECO:0000313" key="6">
    <source>
        <dbReference type="Proteomes" id="UP000324629"/>
    </source>
</evidence>
<dbReference type="EMBL" id="QNGE01000697">
    <property type="protein sequence ID" value="KAA3679567.1"/>
    <property type="molecule type" value="Genomic_DNA"/>
</dbReference>
<keyword evidence="2 5" id="KW-0547">Nucleotide-binding</keyword>
<evidence type="ECO:0000313" key="5">
    <source>
        <dbReference type="EMBL" id="KAA3679567.1"/>
    </source>
</evidence>
<evidence type="ECO:0000256" key="2">
    <source>
        <dbReference type="ARBA" id="ARBA00022806"/>
    </source>
</evidence>
<dbReference type="GO" id="GO:0016787">
    <property type="term" value="F:hydrolase activity"/>
    <property type="evidence" value="ECO:0007669"/>
    <property type="project" value="UniProtKB-KW"/>
</dbReference>